<evidence type="ECO:0000256" key="3">
    <source>
        <dbReference type="ARBA" id="ARBA00022553"/>
    </source>
</evidence>
<evidence type="ECO:0000256" key="4">
    <source>
        <dbReference type="ARBA" id="ARBA00022679"/>
    </source>
</evidence>
<feature type="region of interest" description="Disordered" evidence="6">
    <location>
        <begin position="667"/>
        <end position="752"/>
    </location>
</feature>
<gene>
    <name evidence="9" type="ORF">A4E84_34850</name>
</gene>
<comment type="catalytic activity">
    <reaction evidence="1">
        <text>ATP + protein L-histidine = ADP + protein N-phospho-L-histidine.</text>
        <dbReference type="EC" id="2.7.13.3"/>
    </reaction>
</comment>
<dbReference type="EC" id="2.7.13.3" evidence="2"/>
<dbReference type="GO" id="GO:0000160">
    <property type="term" value="P:phosphorelay signal transduction system"/>
    <property type="evidence" value="ECO:0007669"/>
    <property type="project" value="TreeGrafter"/>
</dbReference>
<feature type="compositionally biased region" description="Low complexity" evidence="6">
    <location>
        <begin position="416"/>
        <end position="434"/>
    </location>
</feature>
<dbReference type="PANTHER" id="PTHR45436">
    <property type="entry name" value="SENSOR HISTIDINE KINASE YKOH"/>
    <property type="match status" value="1"/>
</dbReference>
<dbReference type="Gene3D" id="3.30.565.10">
    <property type="entry name" value="Histidine kinase-like ATPase, C-terminal domain"/>
    <property type="match status" value="1"/>
</dbReference>
<dbReference type="STRING" id="1783515.A4E84_34850"/>
<evidence type="ECO:0000256" key="7">
    <source>
        <dbReference type="SAM" id="Phobius"/>
    </source>
</evidence>
<proteinExistence type="predicted"/>
<feature type="region of interest" description="Disordered" evidence="6">
    <location>
        <begin position="128"/>
        <end position="148"/>
    </location>
</feature>
<name>A0A143C9V1_9ACTN</name>
<keyword evidence="7" id="KW-0812">Transmembrane</keyword>
<accession>A0A143C9V1</accession>
<keyword evidence="7" id="KW-1133">Transmembrane helix</keyword>
<feature type="compositionally biased region" description="Polar residues" evidence="6">
    <location>
        <begin position="667"/>
        <end position="683"/>
    </location>
</feature>
<dbReference type="KEGG" id="stsi:A4E84_34850"/>
<dbReference type="Pfam" id="PF02518">
    <property type="entry name" value="HATPase_c"/>
    <property type="match status" value="1"/>
</dbReference>
<protein>
    <recommendedName>
        <fullName evidence="2">histidine kinase</fullName>
        <ecNumber evidence="2">2.7.13.3</ecNumber>
    </recommendedName>
</protein>
<keyword evidence="3" id="KW-0597">Phosphoprotein</keyword>
<dbReference type="InterPro" id="IPR003594">
    <property type="entry name" value="HATPase_dom"/>
</dbReference>
<keyword evidence="10" id="KW-1185">Reference proteome</keyword>
<evidence type="ECO:0000256" key="5">
    <source>
        <dbReference type="ARBA" id="ARBA00022777"/>
    </source>
</evidence>
<evidence type="ECO:0000259" key="8">
    <source>
        <dbReference type="Pfam" id="PF02518"/>
    </source>
</evidence>
<keyword evidence="7" id="KW-0472">Membrane</keyword>
<evidence type="ECO:0000313" key="10">
    <source>
        <dbReference type="Proteomes" id="UP000076096"/>
    </source>
</evidence>
<dbReference type="Proteomes" id="UP000076096">
    <property type="component" value="Chromosome"/>
</dbReference>
<dbReference type="GO" id="GO:0005886">
    <property type="term" value="C:plasma membrane"/>
    <property type="evidence" value="ECO:0007669"/>
    <property type="project" value="TreeGrafter"/>
</dbReference>
<keyword evidence="5" id="KW-0418">Kinase</keyword>
<evidence type="ECO:0000256" key="2">
    <source>
        <dbReference type="ARBA" id="ARBA00012438"/>
    </source>
</evidence>
<reference evidence="10" key="1">
    <citation type="submission" date="2016-04" db="EMBL/GenBank/DDBJ databases">
        <authorList>
            <person name="Zhang B."/>
        </authorList>
    </citation>
    <scope>NUCLEOTIDE SEQUENCE [LARGE SCALE GENOMIC DNA]</scope>
    <source>
        <strain evidence="10">S10</strain>
    </source>
</reference>
<dbReference type="SUPFAM" id="SSF55874">
    <property type="entry name" value="ATPase domain of HSP90 chaperone/DNA topoisomerase II/histidine kinase"/>
    <property type="match status" value="1"/>
</dbReference>
<feature type="transmembrane region" description="Helical" evidence="7">
    <location>
        <begin position="39"/>
        <end position="60"/>
    </location>
</feature>
<dbReference type="RefSeq" id="WP_062930367.1">
    <property type="nucleotide sequence ID" value="NZ_CP015098.1"/>
</dbReference>
<keyword evidence="4" id="KW-0808">Transferase</keyword>
<dbReference type="InterPro" id="IPR036890">
    <property type="entry name" value="HATPase_C_sf"/>
</dbReference>
<evidence type="ECO:0000256" key="6">
    <source>
        <dbReference type="SAM" id="MobiDB-lite"/>
    </source>
</evidence>
<feature type="domain" description="Histidine kinase/HSP90-like ATPase" evidence="8">
    <location>
        <begin position="292"/>
        <end position="399"/>
    </location>
</feature>
<evidence type="ECO:0000313" key="9">
    <source>
        <dbReference type="EMBL" id="AMW14223.1"/>
    </source>
</evidence>
<organism evidence="9 10">
    <name type="scientific">Streptomyces qaidamensis</name>
    <dbReference type="NCBI Taxonomy" id="1783515"/>
    <lineage>
        <taxon>Bacteria</taxon>
        <taxon>Bacillati</taxon>
        <taxon>Actinomycetota</taxon>
        <taxon>Actinomycetes</taxon>
        <taxon>Kitasatosporales</taxon>
        <taxon>Streptomycetaceae</taxon>
        <taxon>Streptomyces</taxon>
        <taxon>Streptomyces aurantiacus group</taxon>
    </lineage>
</organism>
<evidence type="ECO:0000256" key="1">
    <source>
        <dbReference type="ARBA" id="ARBA00000085"/>
    </source>
</evidence>
<dbReference type="PANTHER" id="PTHR45436:SF5">
    <property type="entry name" value="SENSOR HISTIDINE KINASE TRCS"/>
    <property type="match status" value="1"/>
</dbReference>
<feature type="compositionally biased region" description="Gly residues" evidence="6">
    <location>
        <begin position="456"/>
        <end position="468"/>
    </location>
</feature>
<sequence>MSHLRAPAARADRREGGRHGRPAVRTAPALPETHIRPQLLRLAVLPPVAVALSGCAAVLFTVRSTGARPGLILWAVLGGAVFVALVGIAVAAVAANRAARSVHDRIGVLRRSTARREADLRTLVETLRRGDGPPPLALQSRPDGPAEDADDFDLLSADLSRAHDGAVTAVVQASQLSSQAGSEQKLEVFVNLARRLQSLVHREISILDELENEMEDPDLLKGLFHVDHLATRIRRHAENLAVLGGAVSRRQWSNPVSMTEVLRSAIAEVEQYSRVKLVPPIDGQLRGHAVADVIHLLAELVENATVFSAPHTQVLLRANLVTSGLAVEVEDRGLGMPLEEQTRMNALLADPDQVNVARLLADGRIGLFVVSQLARRHGITVRLQTNIYGGVQAVLVVPQALLGAEPGAGTPGGAGQPTAGAAGATGAAGTGHPAAPRRPDGQAGLPGLPGRNGTESGPGGSTGPGASGGQAPFGSADFGVSSVPLPASGAGTSAALPPPAASRGHEQNAEFSPGDSAQGGGRPAPLPVRGARRERPTPAEARPGISPDDRRVLAENVTEPPTPRNGTVRGTMGKPQLPRRRAQEHIAPQLRDGPTPRQDPEHLVGHDPGLMAAFQRGISLAEAQQNMEAGNTEWGDTEAAPTESAYTESAYTESAYTESAYMGSASMDTSNMGSSPMDTSNLGSAPMGRANMDSAPADPVSSGSAHRDPMPVRPVHLEALPSEPSSSTRPGAGSRSDHRTTTTRQDGSAPAG</sequence>
<dbReference type="InterPro" id="IPR050428">
    <property type="entry name" value="TCS_sensor_his_kinase"/>
</dbReference>
<dbReference type="EMBL" id="CP015098">
    <property type="protein sequence ID" value="AMW14223.1"/>
    <property type="molecule type" value="Genomic_DNA"/>
</dbReference>
<feature type="region of interest" description="Disordered" evidence="6">
    <location>
        <begin position="1"/>
        <end position="24"/>
    </location>
</feature>
<feature type="region of interest" description="Disordered" evidence="6">
    <location>
        <begin position="629"/>
        <end position="650"/>
    </location>
</feature>
<dbReference type="GO" id="GO:0004673">
    <property type="term" value="F:protein histidine kinase activity"/>
    <property type="evidence" value="ECO:0007669"/>
    <property type="project" value="UniProtKB-EC"/>
</dbReference>
<dbReference type="AlphaFoldDB" id="A0A143C9V1"/>
<feature type="region of interest" description="Disordered" evidence="6">
    <location>
        <begin position="408"/>
        <end position="604"/>
    </location>
</feature>
<feature type="transmembrane region" description="Helical" evidence="7">
    <location>
        <begin position="72"/>
        <end position="95"/>
    </location>
</feature>